<dbReference type="GO" id="GO:0005525">
    <property type="term" value="F:GTP binding"/>
    <property type="evidence" value="ECO:0007669"/>
    <property type="project" value="InterPro"/>
</dbReference>
<protein>
    <submittedName>
        <fullName evidence="3">P-loop containing nucleoside triphosphate hydrolase protein</fullName>
    </submittedName>
</protein>
<dbReference type="AlphaFoldDB" id="A0AAD4DQ15"/>
<comment type="caution">
    <text evidence="3">The sequence shown here is derived from an EMBL/GenBank/DDBJ whole genome shotgun (WGS) entry which is preliminary data.</text>
</comment>
<reference evidence="3" key="1">
    <citation type="journal article" date="2020" name="New Phytol.">
        <title>Comparative genomics reveals dynamic genome evolution in host specialist ectomycorrhizal fungi.</title>
        <authorList>
            <person name="Lofgren L.A."/>
            <person name="Nguyen N.H."/>
            <person name="Vilgalys R."/>
            <person name="Ruytinx J."/>
            <person name="Liao H.L."/>
            <person name="Branco S."/>
            <person name="Kuo A."/>
            <person name="LaButti K."/>
            <person name="Lipzen A."/>
            <person name="Andreopoulos W."/>
            <person name="Pangilinan J."/>
            <person name="Riley R."/>
            <person name="Hundley H."/>
            <person name="Na H."/>
            <person name="Barry K."/>
            <person name="Grigoriev I.V."/>
            <person name="Stajich J.E."/>
            <person name="Kennedy P.G."/>
        </authorList>
    </citation>
    <scope>NUCLEOTIDE SEQUENCE</scope>
    <source>
        <strain evidence="3">FC203</strain>
    </source>
</reference>
<keyword evidence="3" id="KW-0378">Hydrolase</keyword>
<evidence type="ECO:0000256" key="1">
    <source>
        <dbReference type="SAM" id="SignalP"/>
    </source>
</evidence>
<dbReference type="InterPro" id="IPR027417">
    <property type="entry name" value="P-loop_NTPase"/>
</dbReference>
<dbReference type="Pfam" id="PF01926">
    <property type="entry name" value="MMR_HSR1"/>
    <property type="match status" value="1"/>
</dbReference>
<feature type="chain" id="PRO_5041981797" evidence="1">
    <location>
        <begin position="28"/>
        <end position="253"/>
    </location>
</feature>
<dbReference type="EMBL" id="JABBWK010000164">
    <property type="protein sequence ID" value="KAG1889062.1"/>
    <property type="molecule type" value="Genomic_DNA"/>
</dbReference>
<dbReference type="InterPro" id="IPR006073">
    <property type="entry name" value="GTP-bd"/>
</dbReference>
<keyword evidence="4" id="KW-1185">Reference proteome</keyword>
<accession>A0AAD4DQ15</accession>
<proteinExistence type="predicted"/>
<dbReference type="RefSeq" id="XP_041217381.1">
    <property type="nucleotide sequence ID" value="XM_041363351.1"/>
</dbReference>
<evidence type="ECO:0000259" key="2">
    <source>
        <dbReference type="Pfam" id="PF01926"/>
    </source>
</evidence>
<name>A0AAD4DQ15_9AGAM</name>
<feature type="domain" description="G" evidence="2">
    <location>
        <begin position="58"/>
        <end position="183"/>
    </location>
</feature>
<gene>
    <name evidence="3" type="ORF">F5891DRAFT_1074052</name>
</gene>
<evidence type="ECO:0000313" key="4">
    <source>
        <dbReference type="Proteomes" id="UP001195769"/>
    </source>
</evidence>
<dbReference type="Gene3D" id="3.40.50.300">
    <property type="entry name" value="P-loop containing nucleotide triphosphate hydrolases"/>
    <property type="match status" value="1"/>
</dbReference>
<feature type="signal peptide" evidence="1">
    <location>
        <begin position="1"/>
        <end position="27"/>
    </location>
</feature>
<evidence type="ECO:0000313" key="3">
    <source>
        <dbReference type="EMBL" id="KAG1889062.1"/>
    </source>
</evidence>
<dbReference type="GO" id="GO:0016787">
    <property type="term" value="F:hydrolase activity"/>
    <property type="evidence" value="ECO:0007669"/>
    <property type="project" value="UniProtKB-KW"/>
</dbReference>
<dbReference type="Proteomes" id="UP001195769">
    <property type="component" value="Unassembled WGS sequence"/>
</dbReference>
<sequence length="253" mass="28651">MYHKHSVHLRMLRLLLSLPLLLEVAFEDFSDVILLKLFAQLWSRRCFRSLTKSHMSKNVVIIGQTGAGKSSLINMLCPGANAPTSNDTTGCTHVEREYRCDLGDRFSCQVHDTIGLEEGRWGFLWAPKAERRLITYLKKMKSPHLLVYCIPAGRGLLKKSDGRNYQKFKSAVGKNVPVVVVVTHLENFRGPFSSWWSNNVDKLKAVGIPVDTRHACITTLPKADLHILCMEETLYDNSCADVKSLIRHILSKM</sequence>
<keyword evidence="1" id="KW-0732">Signal</keyword>
<dbReference type="SUPFAM" id="SSF52540">
    <property type="entry name" value="P-loop containing nucleoside triphosphate hydrolases"/>
    <property type="match status" value="1"/>
</dbReference>
<dbReference type="CDD" id="cd00882">
    <property type="entry name" value="Ras_like_GTPase"/>
    <property type="match status" value="1"/>
</dbReference>
<dbReference type="GeneID" id="64657649"/>
<organism evidence="3 4">
    <name type="scientific">Suillus fuscotomentosus</name>
    <dbReference type="NCBI Taxonomy" id="1912939"/>
    <lineage>
        <taxon>Eukaryota</taxon>
        <taxon>Fungi</taxon>
        <taxon>Dikarya</taxon>
        <taxon>Basidiomycota</taxon>
        <taxon>Agaricomycotina</taxon>
        <taxon>Agaricomycetes</taxon>
        <taxon>Agaricomycetidae</taxon>
        <taxon>Boletales</taxon>
        <taxon>Suillineae</taxon>
        <taxon>Suillaceae</taxon>
        <taxon>Suillus</taxon>
    </lineage>
</organism>